<evidence type="ECO:0000259" key="2">
    <source>
        <dbReference type="Pfam" id="PF24913"/>
    </source>
</evidence>
<feature type="region of interest" description="Disordered" evidence="1">
    <location>
        <begin position="34"/>
        <end position="57"/>
    </location>
</feature>
<dbReference type="OrthoDB" id="511599at2759"/>
<dbReference type="PANTHER" id="PTHR36168">
    <property type="entry name" value="CHROMOSOME 1, WHOLE GENOME SHOTGUN SEQUENCE"/>
    <property type="match status" value="1"/>
</dbReference>
<feature type="compositionally biased region" description="Basic and acidic residues" evidence="1">
    <location>
        <begin position="350"/>
        <end position="362"/>
    </location>
</feature>
<organism evidence="3 4">
    <name type="scientific">Cryptococcus deuterogattii Ram5</name>
    <dbReference type="NCBI Taxonomy" id="1296110"/>
    <lineage>
        <taxon>Eukaryota</taxon>
        <taxon>Fungi</taxon>
        <taxon>Dikarya</taxon>
        <taxon>Basidiomycota</taxon>
        <taxon>Agaricomycotina</taxon>
        <taxon>Tremellomycetes</taxon>
        <taxon>Tremellales</taxon>
        <taxon>Cryptococcaceae</taxon>
        <taxon>Cryptococcus</taxon>
        <taxon>Cryptococcus gattii species complex</taxon>
    </lineage>
</organism>
<feature type="compositionally biased region" description="Low complexity" evidence="1">
    <location>
        <begin position="48"/>
        <end position="57"/>
    </location>
</feature>
<dbReference type="EMBL" id="KN847908">
    <property type="protein sequence ID" value="KIR38866.1"/>
    <property type="molecule type" value="Genomic_DNA"/>
</dbReference>
<feature type="domain" description="AAA protein C-terminal winged helix" evidence="2">
    <location>
        <begin position="305"/>
        <end position="447"/>
    </location>
</feature>
<proteinExistence type="predicted"/>
<dbReference type="PANTHER" id="PTHR36168:SF1">
    <property type="entry name" value="ORC1-LIKE AAA ATPASE DOMAIN-CONTAINING PROTEIN"/>
    <property type="match status" value="1"/>
</dbReference>
<sequence>MSRRILTLAIRLPPRSRPFSSTIYRLNVPSWPSPPVPQPPVGPSDNLSSSSQQSGQYQYHGQQKKKTFWTEWLSSPSFQAALTTVVGLGMVFAGGMAYLEWYKAHVLHRIMRAFEPGYDPALELSKINGPNASHVRRMEQPLIDSIVRGEEKGGYYLVIGPKGTGKDIHLFPNTPEGHGILHQLQQRAEAWAEGGILTMIFSSDDYWCLDVMKKNASRMRILSVYDLSAAESLRALRHLRRQELANRSARGLVSDKLELESDSVLRRVYELVGGRTSYLARVARADDVLEEAEAMIEGEKQWLLSKIGLIPEHDDDVICSWLILRHLANAAEPLSPYPSVLPPIPLESPDEAHLEKEDDHRRSSSAVNVTLPREISSADIHLPKVTYEEARRIMTRADFLEALDHHHLNHNVRPDSTLLLRAAQQVVAEEGFDDALDQTRDRVDQIEGLHRQNELTVKEPFRVMFDKKDGNPVWEVIGLGESFVPEEKQEEEERLV</sequence>
<evidence type="ECO:0000313" key="4">
    <source>
        <dbReference type="Proteomes" id="UP000053392"/>
    </source>
</evidence>
<keyword evidence="4" id="KW-1185">Reference proteome</keyword>
<gene>
    <name evidence="3" type="ORF">I313_05006</name>
</gene>
<feature type="region of interest" description="Disordered" evidence="1">
    <location>
        <begin position="345"/>
        <end position="365"/>
    </location>
</feature>
<accession>A0A0D0UUG5</accession>
<dbReference type="HOGENOM" id="CLU_021105_0_0_1"/>
<protein>
    <submittedName>
        <fullName evidence="3">Unplaced genomic scaffold supercont1.13, whole genome shotgun sequence</fullName>
    </submittedName>
</protein>
<dbReference type="Pfam" id="PF24913">
    <property type="entry name" value="WHD_AAA_fung"/>
    <property type="match status" value="1"/>
</dbReference>
<dbReference type="AlphaFoldDB" id="A0A0D0UUG5"/>
<dbReference type="InterPro" id="IPR056808">
    <property type="entry name" value="HTH_AAA"/>
</dbReference>
<name>A0A0D0UUG5_9TREE</name>
<evidence type="ECO:0000256" key="1">
    <source>
        <dbReference type="SAM" id="MobiDB-lite"/>
    </source>
</evidence>
<evidence type="ECO:0000313" key="3">
    <source>
        <dbReference type="EMBL" id="KIR38866.1"/>
    </source>
</evidence>
<dbReference type="Proteomes" id="UP000053392">
    <property type="component" value="Unassembled WGS sequence"/>
</dbReference>
<reference evidence="3 4" key="1">
    <citation type="submission" date="2015-01" db="EMBL/GenBank/DDBJ databases">
        <title>The Genome Sequence of Cryptococcus gattii Ram5.</title>
        <authorList>
            <consortium name="The Broad Institute Genomics Platform"/>
            <person name="Cuomo C."/>
            <person name="Litvintseva A."/>
            <person name="Chen Y."/>
            <person name="Heitman J."/>
            <person name="Sun S."/>
            <person name="Springer D."/>
            <person name="Dromer F."/>
            <person name="Young S."/>
            <person name="Zeng Q."/>
            <person name="Gargeya S."/>
            <person name="Abouelleil A."/>
            <person name="Alvarado L."/>
            <person name="Chapman S.B."/>
            <person name="Gainer-Dewar J."/>
            <person name="Goldberg J."/>
            <person name="Griggs A."/>
            <person name="Gujja S."/>
            <person name="Hansen M."/>
            <person name="Howarth C."/>
            <person name="Imamovic A."/>
            <person name="Larimer J."/>
            <person name="Murphy C."/>
            <person name="Naylor J."/>
            <person name="Pearson M."/>
            <person name="Priest M."/>
            <person name="Roberts A."/>
            <person name="Saif S."/>
            <person name="Shea T."/>
            <person name="Sykes S."/>
            <person name="Wortman J."/>
            <person name="Nusbaum C."/>
            <person name="Birren B."/>
        </authorList>
    </citation>
    <scope>NUCLEOTIDE SEQUENCE [LARGE SCALE GENOMIC DNA]</scope>
    <source>
        <strain evidence="3 4">Ram5</strain>
    </source>
</reference>